<dbReference type="Proteomes" id="UP000632289">
    <property type="component" value="Unassembled WGS sequence"/>
</dbReference>
<dbReference type="CDD" id="cd00090">
    <property type="entry name" value="HTH_ARSR"/>
    <property type="match status" value="1"/>
</dbReference>
<dbReference type="InterPro" id="IPR001845">
    <property type="entry name" value="HTH_ArsR_DNA-bd_dom"/>
</dbReference>
<dbReference type="InterPro" id="IPR011991">
    <property type="entry name" value="ArsR-like_HTH"/>
</dbReference>
<keyword evidence="3" id="KW-1185">Reference proteome</keyword>
<feature type="domain" description="HTH arsR-type" evidence="1">
    <location>
        <begin position="245"/>
        <end position="312"/>
    </location>
</feature>
<dbReference type="InterPro" id="IPR036388">
    <property type="entry name" value="WH-like_DNA-bd_sf"/>
</dbReference>
<dbReference type="GO" id="GO:0003700">
    <property type="term" value="F:DNA-binding transcription factor activity"/>
    <property type="evidence" value="ECO:0007669"/>
    <property type="project" value="InterPro"/>
</dbReference>
<organism evidence="2 3">
    <name type="scientific">Streptomyces chumphonensis</name>
    <dbReference type="NCBI Taxonomy" id="1214925"/>
    <lineage>
        <taxon>Bacteria</taxon>
        <taxon>Bacillati</taxon>
        <taxon>Actinomycetota</taxon>
        <taxon>Actinomycetes</taxon>
        <taxon>Kitasatosporales</taxon>
        <taxon>Streptomycetaceae</taxon>
        <taxon>Streptomyces</taxon>
    </lineage>
</organism>
<name>A0A927EXF8_9ACTN</name>
<dbReference type="AlphaFoldDB" id="A0A927EXF8"/>
<evidence type="ECO:0000259" key="1">
    <source>
        <dbReference type="SMART" id="SM00418"/>
    </source>
</evidence>
<protein>
    <submittedName>
        <fullName evidence="2">Helix-turn-helix transcriptional regulator</fullName>
    </submittedName>
</protein>
<dbReference type="Gene3D" id="1.10.10.10">
    <property type="entry name" value="Winged helix-like DNA-binding domain superfamily/Winged helix DNA-binding domain"/>
    <property type="match status" value="1"/>
</dbReference>
<dbReference type="Pfam" id="PF12840">
    <property type="entry name" value="HTH_20"/>
    <property type="match status" value="1"/>
</dbReference>
<proteinExistence type="predicted"/>
<reference evidence="2" key="1">
    <citation type="submission" date="2020-09" db="EMBL/GenBank/DDBJ databases">
        <title>Secondary metabolite and genome analysis of marine Streptomyces chumphonensis KK1-2T.</title>
        <authorList>
            <person name="Phongsopitanun W."/>
            <person name="Kanchanasin P."/>
            <person name="Pittayakhajonwut P."/>
            <person name="Suwanborirux K."/>
            <person name="Tanasupawat S."/>
        </authorList>
    </citation>
    <scope>NUCLEOTIDE SEQUENCE</scope>
    <source>
        <strain evidence="2">KK1-2</strain>
    </source>
</reference>
<sequence length="315" mass="34599">MRIATGPDAMWETVLSLHHLVSPSTFFGPWQRVTRRALAEARLGQDVHLLTALSPISAYFPDFLTPAGPVSDFGAGVEEVLSTSRSQLREEITLLADGRTDPPAWLDDISAGRSRALRRLGVALRRYHAVALAPYRTTVAAHIDRETTRHTERALGDGTEAVLGRLGPRLRWRPPVLEADYPFPKEIRLDGRGLCLVPSFFINYYPITLADPDLTPVLVYPVTRGPVWVPERCGTTSRRDDPLAELLGATRAALLRLLDEPATTTVLATRAHTSPSSVSRHTGALRRAGLVASDRRGMHVLHVRTSLGTALVHGR</sequence>
<evidence type="ECO:0000313" key="3">
    <source>
        <dbReference type="Proteomes" id="UP000632289"/>
    </source>
</evidence>
<dbReference type="SMART" id="SM00418">
    <property type="entry name" value="HTH_ARSR"/>
    <property type="match status" value="1"/>
</dbReference>
<dbReference type="InterPro" id="IPR036390">
    <property type="entry name" value="WH_DNA-bd_sf"/>
</dbReference>
<dbReference type="EMBL" id="JACXYU010000001">
    <property type="protein sequence ID" value="MBD3930439.1"/>
    <property type="molecule type" value="Genomic_DNA"/>
</dbReference>
<dbReference type="RefSeq" id="WP_191207716.1">
    <property type="nucleotide sequence ID" value="NZ_BAABKL010000039.1"/>
</dbReference>
<gene>
    <name evidence="2" type="ORF">IF129_02460</name>
</gene>
<comment type="caution">
    <text evidence="2">The sequence shown here is derived from an EMBL/GenBank/DDBJ whole genome shotgun (WGS) entry which is preliminary data.</text>
</comment>
<accession>A0A927EXF8</accession>
<evidence type="ECO:0000313" key="2">
    <source>
        <dbReference type="EMBL" id="MBD3930439.1"/>
    </source>
</evidence>
<dbReference type="SUPFAM" id="SSF46785">
    <property type="entry name" value="Winged helix' DNA-binding domain"/>
    <property type="match status" value="1"/>
</dbReference>